<sequence>MAGRLVTSTRTATTGGRRRVHEVRRLVVRRATWAVPLVLGVSALVFLLASRTPSDSTTGFLGARTQFVDARTREAVARMLDQGAWWEAWASWWRGAAGGDWGTSTVLRGSVSDAIAGRVPWTLLVMTVGLVLAFMIAVPLALAAAARGTGAAARLLTACAWVLSAAPAYIVGLGLLLVFSVALGWFPAGGLGPPGETVGPATVARHAALPCLAVALSQVPWIALHLHAGLVGARASDAVLSARMRGLPPRTVTRGHVLPVAVVPLLALMGARLPELVVGAVLVETVFSWPGLGQALVDAAVGRDLALLAGTTVCLTVMVLAGNLLADAALVAADPRVVADEL</sequence>
<evidence type="ECO:0000259" key="8">
    <source>
        <dbReference type="PROSITE" id="PS50928"/>
    </source>
</evidence>
<dbReference type="Pfam" id="PF00528">
    <property type="entry name" value="BPD_transp_1"/>
    <property type="match status" value="1"/>
</dbReference>
<accession>A0ABY5KUU6</accession>
<gene>
    <name evidence="9" type="ORF">NP048_08755</name>
</gene>
<dbReference type="PANTHER" id="PTHR43163">
    <property type="entry name" value="DIPEPTIDE TRANSPORT SYSTEM PERMEASE PROTEIN DPPB-RELATED"/>
    <property type="match status" value="1"/>
</dbReference>
<dbReference type="RefSeq" id="WP_227578611.1">
    <property type="nucleotide sequence ID" value="NZ_CP101987.1"/>
</dbReference>
<comment type="subcellular location">
    <subcellularLocation>
        <location evidence="1 7">Cell membrane</location>
        <topology evidence="1 7">Multi-pass membrane protein</topology>
    </subcellularLocation>
</comment>
<evidence type="ECO:0000313" key="9">
    <source>
        <dbReference type="EMBL" id="UUI73500.1"/>
    </source>
</evidence>
<dbReference type="Proteomes" id="UP001316384">
    <property type="component" value="Chromosome"/>
</dbReference>
<keyword evidence="6 7" id="KW-0472">Membrane</keyword>
<keyword evidence="10" id="KW-1185">Reference proteome</keyword>
<dbReference type="EMBL" id="CP101987">
    <property type="protein sequence ID" value="UUI73500.1"/>
    <property type="molecule type" value="Genomic_DNA"/>
</dbReference>
<evidence type="ECO:0000256" key="1">
    <source>
        <dbReference type="ARBA" id="ARBA00004651"/>
    </source>
</evidence>
<name>A0ABY5KUU6_9CELL</name>
<reference evidence="9 10" key="1">
    <citation type="submission" date="2022-07" db="EMBL/GenBank/DDBJ databases">
        <title>Novel species in genus cellulomonas.</title>
        <authorList>
            <person name="Ye L."/>
        </authorList>
    </citation>
    <scope>NUCLEOTIDE SEQUENCE [LARGE SCALE GENOMIC DNA]</scope>
    <source>
        <strain evidence="10">zg-B89</strain>
    </source>
</reference>
<protein>
    <submittedName>
        <fullName evidence="9">ABC transporter permease</fullName>
    </submittedName>
</protein>
<evidence type="ECO:0000256" key="5">
    <source>
        <dbReference type="ARBA" id="ARBA00022989"/>
    </source>
</evidence>
<dbReference type="InterPro" id="IPR035906">
    <property type="entry name" value="MetI-like_sf"/>
</dbReference>
<dbReference type="PROSITE" id="PS50928">
    <property type="entry name" value="ABC_TM1"/>
    <property type="match status" value="1"/>
</dbReference>
<comment type="similarity">
    <text evidence="7">Belongs to the binding-protein-dependent transport system permease family.</text>
</comment>
<feature type="transmembrane region" description="Helical" evidence="7">
    <location>
        <begin position="158"/>
        <end position="187"/>
    </location>
</feature>
<evidence type="ECO:0000256" key="4">
    <source>
        <dbReference type="ARBA" id="ARBA00022692"/>
    </source>
</evidence>
<evidence type="ECO:0000256" key="2">
    <source>
        <dbReference type="ARBA" id="ARBA00022448"/>
    </source>
</evidence>
<keyword evidence="4 7" id="KW-0812">Transmembrane</keyword>
<keyword evidence="2 7" id="KW-0813">Transport</keyword>
<proteinExistence type="inferred from homology"/>
<organism evidence="9 10">
    <name type="scientific">Cellulomonas xiejunii</name>
    <dbReference type="NCBI Taxonomy" id="2968083"/>
    <lineage>
        <taxon>Bacteria</taxon>
        <taxon>Bacillati</taxon>
        <taxon>Actinomycetota</taxon>
        <taxon>Actinomycetes</taxon>
        <taxon>Micrococcales</taxon>
        <taxon>Cellulomonadaceae</taxon>
        <taxon>Cellulomonas</taxon>
    </lineage>
</organism>
<feature type="domain" description="ABC transmembrane type-1" evidence="8">
    <location>
        <begin position="119"/>
        <end position="326"/>
    </location>
</feature>
<dbReference type="SUPFAM" id="SSF161098">
    <property type="entry name" value="MetI-like"/>
    <property type="match status" value="1"/>
</dbReference>
<evidence type="ECO:0000256" key="6">
    <source>
        <dbReference type="ARBA" id="ARBA00023136"/>
    </source>
</evidence>
<feature type="transmembrane region" description="Helical" evidence="7">
    <location>
        <begin position="27"/>
        <end position="49"/>
    </location>
</feature>
<evidence type="ECO:0000256" key="3">
    <source>
        <dbReference type="ARBA" id="ARBA00022475"/>
    </source>
</evidence>
<keyword evidence="5 7" id="KW-1133">Transmembrane helix</keyword>
<dbReference type="Gene3D" id="1.10.3720.10">
    <property type="entry name" value="MetI-like"/>
    <property type="match status" value="1"/>
</dbReference>
<keyword evidence="3" id="KW-1003">Cell membrane</keyword>
<evidence type="ECO:0000313" key="10">
    <source>
        <dbReference type="Proteomes" id="UP001316384"/>
    </source>
</evidence>
<evidence type="ECO:0000256" key="7">
    <source>
        <dbReference type="RuleBase" id="RU363032"/>
    </source>
</evidence>
<dbReference type="InterPro" id="IPR000515">
    <property type="entry name" value="MetI-like"/>
</dbReference>
<feature type="transmembrane region" description="Helical" evidence="7">
    <location>
        <begin position="121"/>
        <end position="146"/>
    </location>
</feature>
<dbReference type="PANTHER" id="PTHR43163:SF9">
    <property type="entry name" value="ABC TRANSPORTER PERMEASE PROTEIN"/>
    <property type="match status" value="1"/>
</dbReference>
<dbReference type="CDD" id="cd06261">
    <property type="entry name" value="TM_PBP2"/>
    <property type="match status" value="1"/>
</dbReference>